<dbReference type="EMBL" id="NSKE01000005">
    <property type="protein sequence ID" value="PAU94116.1"/>
    <property type="molecule type" value="Genomic_DNA"/>
</dbReference>
<dbReference type="InterPro" id="IPR010895">
    <property type="entry name" value="CHRD"/>
</dbReference>
<dbReference type="Pfam" id="PF07452">
    <property type="entry name" value="CHRD"/>
    <property type="match status" value="1"/>
</dbReference>
<keyword evidence="4" id="KW-1185">Reference proteome</keyword>
<accession>A0A2A2G8P2</accession>
<keyword evidence="1" id="KW-1133">Transmembrane helix</keyword>
<proteinExistence type="predicted"/>
<reference evidence="3 4" key="1">
    <citation type="submission" date="2017-08" db="EMBL/GenBank/DDBJ databases">
        <title>Aliifodinibius alkalisoli sp. nov., isolated from saline alkaline soil.</title>
        <authorList>
            <person name="Liu D."/>
            <person name="Zhang G."/>
        </authorList>
    </citation>
    <scope>NUCLEOTIDE SEQUENCE [LARGE SCALE GENOMIC DNA]</scope>
    <source>
        <strain evidence="3 4">WN023</strain>
    </source>
</reference>
<organism evidence="3 4">
    <name type="scientific">Fodinibius salipaludis</name>
    <dbReference type="NCBI Taxonomy" id="2032627"/>
    <lineage>
        <taxon>Bacteria</taxon>
        <taxon>Pseudomonadati</taxon>
        <taxon>Balneolota</taxon>
        <taxon>Balneolia</taxon>
        <taxon>Balneolales</taxon>
        <taxon>Balneolaceae</taxon>
        <taxon>Fodinibius</taxon>
    </lineage>
</organism>
<keyword evidence="1" id="KW-0472">Membrane</keyword>
<name>A0A2A2G8P2_9BACT</name>
<dbReference type="AlphaFoldDB" id="A0A2A2G8P2"/>
<feature type="transmembrane region" description="Helical" evidence="1">
    <location>
        <begin position="30"/>
        <end position="46"/>
    </location>
</feature>
<evidence type="ECO:0000259" key="2">
    <source>
        <dbReference type="PROSITE" id="PS50933"/>
    </source>
</evidence>
<keyword evidence="1" id="KW-0812">Transmembrane</keyword>
<comment type="caution">
    <text evidence="3">The sequence shown here is derived from an EMBL/GenBank/DDBJ whole genome shotgun (WGS) entry which is preliminary data.</text>
</comment>
<dbReference type="SMART" id="SM00754">
    <property type="entry name" value="CHRD"/>
    <property type="match status" value="1"/>
</dbReference>
<gene>
    <name evidence="3" type="ORF">CK503_07845</name>
</gene>
<dbReference type="OrthoDB" id="1524813at2"/>
<evidence type="ECO:0000256" key="1">
    <source>
        <dbReference type="SAM" id="Phobius"/>
    </source>
</evidence>
<protein>
    <recommendedName>
        <fullName evidence="2">CHRD domain-containing protein</fullName>
    </recommendedName>
</protein>
<dbReference type="Proteomes" id="UP000218831">
    <property type="component" value="Unassembled WGS sequence"/>
</dbReference>
<evidence type="ECO:0000313" key="3">
    <source>
        <dbReference type="EMBL" id="PAU94116.1"/>
    </source>
</evidence>
<evidence type="ECO:0000313" key="4">
    <source>
        <dbReference type="Proteomes" id="UP000218831"/>
    </source>
</evidence>
<feature type="domain" description="CHRD" evidence="2">
    <location>
        <begin position="53"/>
        <end position="178"/>
    </location>
</feature>
<sequence>MNYLNCKIKQVSFELIIYTSPRRIKIMKRLSIYTFTVLLGIFWMLGDITDIKAQQSKKIILAGYKHNPPVSTTGSGLATVTLHGDTLTVKGKFEDLNANYSGAYLMVTIRGQSGNQLHRLKAKLNEDKTGGKFIGKDNRFVLSPSQKTLLKKGDIYINISSFENKKGELRGNIGPIGG</sequence>
<dbReference type="PROSITE" id="PS50933">
    <property type="entry name" value="CHRD"/>
    <property type="match status" value="1"/>
</dbReference>